<evidence type="ECO:0000313" key="2">
    <source>
        <dbReference type="EMBL" id="CUM70660.1"/>
    </source>
</evidence>
<feature type="transmembrane region" description="Helical" evidence="1">
    <location>
        <begin position="203"/>
        <end position="221"/>
    </location>
</feature>
<reference evidence="2 3" key="1">
    <citation type="submission" date="2015-09" db="EMBL/GenBank/DDBJ databases">
        <authorList>
            <consortium name="Pathogen Informatics"/>
        </authorList>
    </citation>
    <scope>NUCLEOTIDE SEQUENCE [LARGE SCALE GENOMIC DNA]</scope>
    <source>
        <strain evidence="2 3">2789STDY5608868</strain>
    </source>
</reference>
<accession>A0A173QYE8</accession>
<protein>
    <submittedName>
        <fullName evidence="2">ABC-type transport system involved in multi-copper enzyme maturation, permease component</fullName>
    </submittedName>
</protein>
<name>A0A173QYE8_ANAHA</name>
<evidence type="ECO:0000313" key="3">
    <source>
        <dbReference type="Proteomes" id="UP000095598"/>
    </source>
</evidence>
<proteinExistence type="predicted"/>
<keyword evidence="1" id="KW-1133">Transmembrane helix</keyword>
<evidence type="ECO:0000256" key="1">
    <source>
        <dbReference type="SAM" id="Phobius"/>
    </source>
</evidence>
<keyword evidence="1" id="KW-0812">Transmembrane</keyword>
<organism evidence="2 3">
    <name type="scientific">Anaerostipes hadrus</name>
    <dbReference type="NCBI Taxonomy" id="649756"/>
    <lineage>
        <taxon>Bacteria</taxon>
        <taxon>Bacillati</taxon>
        <taxon>Bacillota</taxon>
        <taxon>Clostridia</taxon>
        <taxon>Lachnospirales</taxon>
        <taxon>Lachnospiraceae</taxon>
        <taxon>Anaerostipes</taxon>
    </lineage>
</organism>
<dbReference type="AlphaFoldDB" id="A0A173QYE8"/>
<feature type="transmembrane region" description="Helical" evidence="1">
    <location>
        <begin position="94"/>
        <end position="116"/>
    </location>
</feature>
<feature type="transmembrane region" description="Helical" evidence="1">
    <location>
        <begin position="137"/>
        <end position="155"/>
    </location>
</feature>
<sequence length="283" mass="31859">MLNMIKMDLYRMVRTKSMYVVWIVMAAAIFFSTSMSKLDIDTMNKEAEQQQTENIAETVKPETINMGMSVFLPTQPGEKVTVFDQVYANLQAKFVALFLVIFTVLFSSADIGSGYIKNIGGQVRSRRNLIFSKASVLFVYTTVTMLLYFIIQIIAQQMYFGYLEWGNGSELLRYFGIQILLHYALVLISMAIAVVLNSNVFSMTIVICLCMNTMIVLYGVINHLIQKAGVENFQILKYTVTGKIALLSMSPTNKECLTAVVIAAAFGIVVTLLTAWVFRKRDI</sequence>
<dbReference type="RefSeq" id="WP_005333484.1">
    <property type="nucleotide sequence ID" value="NZ_CYXT01000001.1"/>
</dbReference>
<gene>
    <name evidence="2" type="ORF">ERS852425_00135</name>
</gene>
<keyword evidence="1" id="KW-0472">Membrane</keyword>
<feature type="transmembrane region" description="Helical" evidence="1">
    <location>
        <begin position="175"/>
        <end position="196"/>
    </location>
</feature>
<dbReference type="PANTHER" id="PTHR37305:SF1">
    <property type="entry name" value="MEMBRANE PROTEIN"/>
    <property type="match status" value="1"/>
</dbReference>
<feature type="transmembrane region" description="Helical" evidence="1">
    <location>
        <begin position="257"/>
        <end position="278"/>
    </location>
</feature>
<dbReference type="EMBL" id="CYXT01000001">
    <property type="protein sequence ID" value="CUM70660.1"/>
    <property type="molecule type" value="Genomic_DNA"/>
</dbReference>
<dbReference type="Proteomes" id="UP000095598">
    <property type="component" value="Unassembled WGS sequence"/>
</dbReference>
<dbReference type="GeneID" id="92865354"/>
<dbReference type="PANTHER" id="PTHR37305">
    <property type="entry name" value="INTEGRAL MEMBRANE PROTEIN-RELATED"/>
    <property type="match status" value="1"/>
</dbReference>